<evidence type="ECO:0000256" key="1">
    <source>
        <dbReference type="SAM" id="Phobius"/>
    </source>
</evidence>
<sequence>MNESITTTASTAIAAVESRIGQQLVKKISNVCFSFFVVFVLVFTVLAITYQPPDPWMDTSKALTISFTDVLLNSTFNAPDDGSIVLPTGEDTSVLPQNHINYTVLRDKLASSCTNRTMPDSSLNCSDPGVLLAIQMFNAKVFQGIVFLAFETPVAGDKPGECDAAWSFRNRMEKSWRRYRDFRRFNLVASENCTFEVVNAGKFRSGKKASKRARLPGVSDPTGRPVMVIDRDINDAILVVGREDFRKGKYLYYSRGGDHCKGMNHYMWSFLCGLGEAQYLNRTFVMDMNVCLSSTYNPNSNRDEDGKDFRFYYDYEHLKETASVVEEKEFLKDWSQWEVADRSNKMNKKKHVTVRKVPTYKITPKQLKKDHRTIIWRQFDGPEPENYWYRVCEGKAAKYINRPWHSIWKSKRLMNIVSVISGKLNWDYDAVHVVRGTKAENKELWPNLDRDTAPMAIVNKLLELVKEWRNLYIATNEPFYHYFDKLRSHYKVHLLDDYKELWGEESEWRNETTALNSGNPVEFDGFMRMAVDTEVFYRAKTQIQTFNDLTSDCKDGINSCSR</sequence>
<dbReference type="AlphaFoldDB" id="A0A0K9PQ97"/>
<dbReference type="Pfam" id="PF23272">
    <property type="entry name" value="DUF7075"/>
    <property type="match status" value="1"/>
</dbReference>
<gene>
    <name evidence="4" type="ORF">ZOSMA_185G00620</name>
</gene>
<dbReference type="Proteomes" id="UP000036987">
    <property type="component" value="Unassembled WGS sequence"/>
</dbReference>
<dbReference type="GO" id="GO:0005794">
    <property type="term" value="C:Golgi apparatus"/>
    <property type="evidence" value="ECO:0000318"/>
    <property type="project" value="GO_Central"/>
</dbReference>
<evidence type="ECO:0000259" key="2">
    <source>
        <dbReference type="Pfam" id="PF23269"/>
    </source>
</evidence>
<evidence type="ECO:0000313" key="4">
    <source>
        <dbReference type="EMBL" id="KMZ71243.1"/>
    </source>
</evidence>
<dbReference type="OMA" id="WRFRSKK"/>
<organism evidence="4 5">
    <name type="scientific">Zostera marina</name>
    <name type="common">Eelgrass</name>
    <dbReference type="NCBI Taxonomy" id="29655"/>
    <lineage>
        <taxon>Eukaryota</taxon>
        <taxon>Viridiplantae</taxon>
        <taxon>Streptophyta</taxon>
        <taxon>Embryophyta</taxon>
        <taxon>Tracheophyta</taxon>
        <taxon>Spermatophyta</taxon>
        <taxon>Magnoliopsida</taxon>
        <taxon>Liliopsida</taxon>
        <taxon>Zosteraceae</taxon>
        <taxon>Zostera</taxon>
    </lineage>
</organism>
<dbReference type="OrthoDB" id="2015179at2759"/>
<keyword evidence="1" id="KW-1133">Transmembrane helix</keyword>
<dbReference type="InterPro" id="IPR055503">
    <property type="entry name" value="DUF7075"/>
</dbReference>
<dbReference type="EMBL" id="LFYR01000684">
    <property type="protein sequence ID" value="KMZ71243.1"/>
    <property type="molecule type" value="Genomic_DNA"/>
</dbReference>
<evidence type="ECO:0000313" key="5">
    <source>
        <dbReference type="Proteomes" id="UP000036987"/>
    </source>
</evidence>
<protein>
    <submittedName>
        <fullName evidence="4">Uncharacterized protein</fullName>
    </submittedName>
</protein>
<feature type="domain" description="DUF7075" evidence="3">
    <location>
        <begin position="244"/>
        <end position="543"/>
    </location>
</feature>
<name>A0A0K9PQ97_ZOSMR</name>
<dbReference type="Pfam" id="PF23269">
    <property type="entry name" value="DUF7074"/>
    <property type="match status" value="1"/>
</dbReference>
<keyword evidence="1" id="KW-0812">Transmembrane</keyword>
<reference evidence="5" key="1">
    <citation type="journal article" date="2016" name="Nature">
        <title>The genome of the seagrass Zostera marina reveals angiosperm adaptation to the sea.</title>
        <authorList>
            <person name="Olsen J.L."/>
            <person name="Rouze P."/>
            <person name="Verhelst B."/>
            <person name="Lin Y.-C."/>
            <person name="Bayer T."/>
            <person name="Collen J."/>
            <person name="Dattolo E."/>
            <person name="De Paoli E."/>
            <person name="Dittami S."/>
            <person name="Maumus F."/>
            <person name="Michel G."/>
            <person name="Kersting A."/>
            <person name="Lauritano C."/>
            <person name="Lohaus R."/>
            <person name="Toepel M."/>
            <person name="Tonon T."/>
            <person name="Vanneste K."/>
            <person name="Amirebrahimi M."/>
            <person name="Brakel J."/>
            <person name="Bostroem C."/>
            <person name="Chovatia M."/>
            <person name="Grimwood J."/>
            <person name="Jenkins J.W."/>
            <person name="Jueterbock A."/>
            <person name="Mraz A."/>
            <person name="Stam W.T."/>
            <person name="Tice H."/>
            <person name="Bornberg-Bauer E."/>
            <person name="Green P.J."/>
            <person name="Pearson G.A."/>
            <person name="Procaccini G."/>
            <person name="Duarte C.M."/>
            <person name="Schmutz J."/>
            <person name="Reusch T.B.H."/>
            <person name="Van de Peer Y."/>
        </authorList>
    </citation>
    <scope>NUCLEOTIDE SEQUENCE [LARGE SCALE GENOMIC DNA]</scope>
    <source>
        <strain evidence="5">cv. Finnish</strain>
    </source>
</reference>
<feature type="transmembrane region" description="Helical" evidence="1">
    <location>
        <begin position="28"/>
        <end position="50"/>
    </location>
</feature>
<comment type="caution">
    <text evidence="4">The sequence shown here is derived from an EMBL/GenBank/DDBJ whole genome shotgun (WGS) entry which is preliminary data.</text>
</comment>
<dbReference type="InterPro" id="IPR055502">
    <property type="entry name" value="DUF7074"/>
</dbReference>
<dbReference type="PANTHER" id="PTHR31469">
    <property type="entry name" value="OS07G0633600 PROTEIN"/>
    <property type="match status" value="1"/>
</dbReference>
<accession>A0A0K9PQ97</accession>
<proteinExistence type="predicted"/>
<keyword evidence="1" id="KW-0472">Membrane</keyword>
<dbReference type="PANTHER" id="PTHR31469:SF4">
    <property type="entry name" value="O-FUCOSYLTRANSFERASE FAMILY PROTEIN"/>
    <property type="match status" value="1"/>
</dbReference>
<evidence type="ECO:0000259" key="3">
    <source>
        <dbReference type="Pfam" id="PF23272"/>
    </source>
</evidence>
<keyword evidence="5" id="KW-1185">Reference proteome</keyword>
<feature type="domain" description="DUF7074" evidence="2">
    <location>
        <begin position="121"/>
        <end position="205"/>
    </location>
</feature>